<sequence>MTFISSTFRPSKTTNHHHHPPPSHPNLTTYIYQTNACTISLTWSRSILDHTIKFIFKITLPSSNFT</sequence>
<gene>
    <name evidence="2" type="ORF">MtrunA17_Chr1g0147441</name>
</gene>
<protein>
    <submittedName>
        <fullName evidence="2">Uncharacterized protein</fullName>
    </submittedName>
</protein>
<evidence type="ECO:0000256" key="1">
    <source>
        <dbReference type="SAM" id="MobiDB-lite"/>
    </source>
</evidence>
<accession>A0A396JKD9</accession>
<comment type="caution">
    <text evidence="2">The sequence shown here is derived from an EMBL/GenBank/DDBJ whole genome shotgun (WGS) entry which is preliminary data.</text>
</comment>
<evidence type="ECO:0000313" key="3">
    <source>
        <dbReference type="Proteomes" id="UP000265566"/>
    </source>
</evidence>
<organism evidence="2 3">
    <name type="scientific">Medicago truncatula</name>
    <name type="common">Barrel medic</name>
    <name type="synonym">Medicago tribuloides</name>
    <dbReference type="NCBI Taxonomy" id="3880"/>
    <lineage>
        <taxon>Eukaryota</taxon>
        <taxon>Viridiplantae</taxon>
        <taxon>Streptophyta</taxon>
        <taxon>Embryophyta</taxon>
        <taxon>Tracheophyta</taxon>
        <taxon>Spermatophyta</taxon>
        <taxon>Magnoliopsida</taxon>
        <taxon>eudicotyledons</taxon>
        <taxon>Gunneridae</taxon>
        <taxon>Pentapetalae</taxon>
        <taxon>rosids</taxon>
        <taxon>fabids</taxon>
        <taxon>Fabales</taxon>
        <taxon>Fabaceae</taxon>
        <taxon>Papilionoideae</taxon>
        <taxon>50 kb inversion clade</taxon>
        <taxon>NPAAA clade</taxon>
        <taxon>Hologalegina</taxon>
        <taxon>IRL clade</taxon>
        <taxon>Trifolieae</taxon>
        <taxon>Medicago</taxon>
    </lineage>
</organism>
<evidence type="ECO:0000313" key="2">
    <source>
        <dbReference type="EMBL" id="RHN76765.1"/>
    </source>
</evidence>
<name>A0A396JKD9_MEDTR</name>
<proteinExistence type="predicted"/>
<dbReference type="AlphaFoldDB" id="A0A396JKD9"/>
<dbReference type="Gramene" id="rna138">
    <property type="protein sequence ID" value="RHN76765.1"/>
    <property type="gene ID" value="gene138"/>
</dbReference>
<reference evidence="3" key="1">
    <citation type="journal article" date="2018" name="Nat. Plants">
        <title>Whole-genome landscape of Medicago truncatula symbiotic genes.</title>
        <authorList>
            <person name="Pecrix Y."/>
            <person name="Staton S.E."/>
            <person name="Sallet E."/>
            <person name="Lelandais-Briere C."/>
            <person name="Moreau S."/>
            <person name="Carrere S."/>
            <person name="Blein T."/>
            <person name="Jardinaud M.F."/>
            <person name="Latrasse D."/>
            <person name="Zouine M."/>
            <person name="Zahm M."/>
            <person name="Kreplak J."/>
            <person name="Mayjonade B."/>
            <person name="Satge C."/>
            <person name="Perez M."/>
            <person name="Cauet S."/>
            <person name="Marande W."/>
            <person name="Chantry-Darmon C."/>
            <person name="Lopez-Roques C."/>
            <person name="Bouchez O."/>
            <person name="Berard A."/>
            <person name="Debelle F."/>
            <person name="Munos S."/>
            <person name="Bendahmane A."/>
            <person name="Berges H."/>
            <person name="Niebel A."/>
            <person name="Buitink J."/>
            <person name="Frugier F."/>
            <person name="Benhamed M."/>
            <person name="Crespi M."/>
            <person name="Gouzy J."/>
            <person name="Gamas P."/>
        </authorList>
    </citation>
    <scope>NUCLEOTIDE SEQUENCE [LARGE SCALE GENOMIC DNA]</scope>
    <source>
        <strain evidence="3">cv. Jemalong A17</strain>
    </source>
</reference>
<dbReference type="Proteomes" id="UP000265566">
    <property type="component" value="Chromosome 1"/>
</dbReference>
<feature type="region of interest" description="Disordered" evidence="1">
    <location>
        <begin position="1"/>
        <end position="25"/>
    </location>
</feature>
<dbReference type="EMBL" id="PSQE01000001">
    <property type="protein sequence ID" value="RHN76765.1"/>
    <property type="molecule type" value="Genomic_DNA"/>
</dbReference>